<evidence type="ECO:0000313" key="3">
    <source>
        <dbReference type="EMBL" id="MBA4542601.1"/>
    </source>
</evidence>
<sequence length="74" mass="8227">MSLIKRIHLGSEEQVRQILQVQQAAYRVEAKMIGCEELPPLVEVAEKNNIPYQIEIMTGGGTDAGQFHLYGKGT</sequence>
<dbReference type="EMBL" id="JACEIP010000008">
    <property type="protein sequence ID" value="MBA4542601.1"/>
    <property type="molecule type" value="Genomic_DNA"/>
</dbReference>
<dbReference type="AlphaFoldDB" id="A0A7W1X9M8"/>
<dbReference type="SUPFAM" id="SSF53187">
    <property type="entry name" value="Zn-dependent exopeptidases"/>
    <property type="match status" value="1"/>
</dbReference>
<dbReference type="InterPro" id="IPR008007">
    <property type="entry name" value="Peptidase_M42"/>
</dbReference>
<evidence type="ECO:0000313" key="4">
    <source>
        <dbReference type="Proteomes" id="UP000530514"/>
    </source>
</evidence>
<keyword evidence="4" id="KW-1185">Reference proteome</keyword>
<name>A0A7W1X9M8_9BACL</name>
<protein>
    <submittedName>
        <fullName evidence="3">Uncharacterized protein</fullName>
    </submittedName>
</protein>
<evidence type="ECO:0000256" key="2">
    <source>
        <dbReference type="ARBA" id="ARBA00022801"/>
    </source>
</evidence>
<dbReference type="GO" id="GO:0016787">
    <property type="term" value="F:hydrolase activity"/>
    <property type="evidence" value="ECO:0007669"/>
    <property type="project" value="UniProtKB-KW"/>
</dbReference>
<reference evidence="3 4" key="1">
    <citation type="submission" date="2020-07" db="EMBL/GenBank/DDBJ databases">
        <authorList>
            <person name="Feng H."/>
        </authorList>
    </citation>
    <scope>NUCLEOTIDE SEQUENCE [LARGE SCALE GENOMIC DNA]</scope>
    <source>
        <strain evidence="4">s-11</strain>
    </source>
</reference>
<organism evidence="3 4">
    <name type="scientific">Thermoactinomyces daqus</name>
    <dbReference type="NCBI Taxonomy" id="1329516"/>
    <lineage>
        <taxon>Bacteria</taxon>
        <taxon>Bacillati</taxon>
        <taxon>Bacillota</taxon>
        <taxon>Bacilli</taxon>
        <taxon>Bacillales</taxon>
        <taxon>Thermoactinomycetaceae</taxon>
        <taxon>Thermoactinomyces</taxon>
    </lineage>
</organism>
<dbReference type="Gene3D" id="3.40.630.10">
    <property type="entry name" value="Zn peptidases"/>
    <property type="match status" value="1"/>
</dbReference>
<dbReference type="Pfam" id="PF05343">
    <property type="entry name" value="Peptidase_M42"/>
    <property type="match status" value="1"/>
</dbReference>
<accession>A0A7W1X9M8</accession>
<comment type="caution">
    <text evidence="3">The sequence shown here is derived from an EMBL/GenBank/DDBJ whole genome shotgun (WGS) entry which is preliminary data.</text>
</comment>
<dbReference type="Proteomes" id="UP000530514">
    <property type="component" value="Unassembled WGS sequence"/>
</dbReference>
<feature type="non-terminal residue" evidence="3">
    <location>
        <position position="74"/>
    </location>
</feature>
<keyword evidence="2" id="KW-0378">Hydrolase</keyword>
<keyword evidence="1" id="KW-0479">Metal-binding</keyword>
<evidence type="ECO:0000256" key="1">
    <source>
        <dbReference type="ARBA" id="ARBA00022723"/>
    </source>
</evidence>
<gene>
    <name evidence="3" type="ORF">H1164_06755</name>
</gene>
<proteinExistence type="predicted"/>
<dbReference type="GO" id="GO:0046872">
    <property type="term" value="F:metal ion binding"/>
    <property type="evidence" value="ECO:0007669"/>
    <property type="project" value="UniProtKB-KW"/>
</dbReference>